<dbReference type="OrthoDB" id="2506204at2759"/>
<evidence type="ECO:0008006" key="5">
    <source>
        <dbReference type="Google" id="ProtNLM"/>
    </source>
</evidence>
<feature type="compositionally biased region" description="Basic and acidic residues" evidence="1">
    <location>
        <begin position="722"/>
        <end position="751"/>
    </location>
</feature>
<sequence length="915" mass="101788">MPTVYHLLPILLLFALTIPGAYAFGAGEIPDFAYLNDKAFRHGDIENILKEMYKTVGGHHGMNLASGAMGILSSISGALISGRGSKFSTLDVKRVYLGNFLCDYSQAMDIAGLTKLTANSILTIVMALSFMSFGFATAEFEVTAERLGVYLPVTHIDNPKGYGDGQDPRKINPQLRPPVDPRELQIDEANGMKNYIATEGRSWDTSSALLKRVFRKCIQHGRSAQGEDGPELYEAFRLLGTGLHTLEDFLAHSNWCELSLRKIGHRDVFCHVGDSVLVRSPRGERVPPIVTGTFGSADFLHSLLGEATDHLSEASLTDLTQHLGSAAAQSQSQGTSPIQTLTNLFSKIPSMGSTNDKLQQGESMKKAAINLDVNKVAPKEVQKQLWDVLVWRDGLMKDISNTIAKIPGLESLLDQFTEALNVYVFTILEPFMTPILQDATQSLQSGSSAIISANKDSQFEVFNDPRASDPSHSMLSKDHFALILNEPAGKVAMVVVKHSVELIVNAWYDTRVPVDQVIDKVLEAFHHPYYATGQSQVQRDMADEFHRWYEGMNAEDRTITLGRLTKQSVRDGKNKRVGHEDADTSGCGHGPPTRSGQPTSSASENYGDQWHTRPQPTYSQPEEATSYVLLCHMRDQIPHGRAEESLVYGRTDNQGLEQPYGYQGNDSTSVGGWNTGDTEGYGYGRPQHSQNVGAPHGSGRTQQVGGRDHSYQSPLYGNTVRGEQRDTEPTYTDFGRENPRASSYGRDREEQSSYEPPQSEYFPRQEVRPQTHRDPQYGREREEQPPYLQEHSAYSQRGDSLGYNHRGRQEGYHETEQVGSVGYRGSDETYGETNAYQTQRGYGDYRERNQDEYGRRSPVQSFGEGPEVYDPYAGGRRRHNDAPEDETFGAGRLTINDEAGYGGRPSEYDQYSSRY</sequence>
<organism evidence="3 4">
    <name type="scientific">Hydnum rufescens UP504</name>
    <dbReference type="NCBI Taxonomy" id="1448309"/>
    <lineage>
        <taxon>Eukaryota</taxon>
        <taxon>Fungi</taxon>
        <taxon>Dikarya</taxon>
        <taxon>Basidiomycota</taxon>
        <taxon>Agaricomycotina</taxon>
        <taxon>Agaricomycetes</taxon>
        <taxon>Cantharellales</taxon>
        <taxon>Hydnaceae</taxon>
        <taxon>Hydnum</taxon>
    </lineage>
</organism>
<reference evidence="3" key="1">
    <citation type="journal article" date="2020" name="Nat. Commun.">
        <title>Large-scale genome sequencing of mycorrhizal fungi provides insights into the early evolution of symbiotic traits.</title>
        <authorList>
            <person name="Miyauchi S."/>
            <person name="Kiss E."/>
            <person name="Kuo A."/>
            <person name="Drula E."/>
            <person name="Kohler A."/>
            <person name="Sanchez-Garcia M."/>
            <person name="Morin E."/>
            <person name="Andreopoulos B."/>
            <person name="Barry K.W."/>
            <person name="Bonito G."/>
            <person name="Buee M."/>
            <person name="Carver A."/>
            <person name="Chen C."/>
            <person name="Cichocki N."/>
            <person name="Clum A."/>
            <person name="Culley D."/>
            <person name="Crous P.W."/>
            <person name="Fauchery L."/>
            <person name="Girlanda M."/>
            <person name="Hayes R.D."/>
            <person name="Keri Z."/>
            <person name="LaButti K."/>
            <person name="Lipzen A."/>
            <person name="Lombard V."/>
            <person name="Magnuson J."/>
            <person name="Maillard F."/>
            <person name="Murat C."/>
            <person name="Nolan M."/>
            <person name="Ohm R.A."/>
            <person name="Pangilinan J."/>
            <person name="Pereira M.F."/>
            <person name="Perotto S."/>
            <person name="Peter M."/>
            <person name="Pfister S."/>
            <person name="Riley R."/>
            <person name="Sitrit Y."/>
            <person name="Stielow J.B."/>
            <person name="Szollosi G."/>
            <person name="Zifcakova L."/>
            <person name="Stursova M."/>
            <person name="Spatafora J.W."/>
            <person name="Tedersoo L."/>
            <person name="Vaario L.M."/>
            <person name="Yamada A."/>
            <person name="Yan M."/>
            <person name="Wang P."/>
            <person name="Xu J."/>
            <person name="Bruns T."/>
            <person name="Baldrian P."/>
            <person name="Vilgalys R."/>
            <person name="Dunand C."/>
            <person name="Henrissat B."/>
            <person name="Grigoriev I.V."/>
            <person name="Hibbett D."/>
            <person name="Nagy L.G."/>
            <person name="Martin F.M."/>
        </authorList>
    </citation>
    <scope>NUCLEOTIDE SEQUENCE</scope>
    <source>
        <strain evidence="3">UP504</strain>
    </source>
</reference>
<evidence type="ECO:0000256" key="1">
    <source>
        <dbReference type="SAM" id="MobiDB-lite"/>
    </source>
</evidence>
<protein>
    <recommendedName>
        <fullName evidence="5">Het-C-domain-containing protein</fullName>
    </recommendedName>
</protein>
<dbReference type="PANTHER" id="PTHR14905:SF7">
    <property type="entry name" value="VON WILLEBRAND FACTOR A DOMAIN-CONTAINING PROTEIN 7"/>
    <property type="match status" value="1"/>
</dbReference>
<dbReference type="InterPro" id="IPR052577">
    <property type="entry name" value="VWA7"/>
</dbReference>
<gene>
    <name evidence="3" type="ORF">BS47DRAFT_1349872</name>
</gene>
<feature type="chain" id="PRO_5040420815" description="Het-C-domain-containing protein" evidence="2">
    <location>
        <begin position="24"/>
        <end position="915"/>
    </location>
</feature>
<feature type="compositionally biased region" description="Polar residues" evidence="1">
    <location>
        <begin position="664"/>
        <end position="677"/>
    </location>
</feature>
<feature type="compositionally biased region" description="Basic and acidic residues" evidence="1">
    <location>
        <begin position="843"/>
        <end position="855"/>
    </location>
</feature>
<evidence type="ECO:0000313" key="3">
    <source>
        <dbReference type="EMBL" id="KAF9508911.1"/>
    </source>
</evidence>
<dbReference type="InterPro" id="IPR010816">
    <property type="entry name" value="Het-C"/>
</dbReference>
<dbReference type="PANTHER" id="PTHR14905">
    <property type="entry name" value="NG37"/>
    <property type="match status" value="1"/>
</dbReference>
<keyword evidence="2" id="KW-0732">Signal</keyword>
<evidence type="ECO:0000313" key="4">
    <source>
        <dbReference type="Proteomes" id="UP000886523"/>
    </source>
</evidence>
<dbReference type="EMBL" id="MU129047">
    <property type="protein sequence ID" value="KAF9508911.1"/>
    <property type="molecule type" value="Genomic_DNA"/>
</dbReference>
<dbReference type="AlphaFoldDB" id="A0A9P6DNE6"/>
<name>A0A9P6DNE6_9AGAM</name>
<feature type="region of interest" description="Disordered" evidence="1">
    <location>
        <begin position="653"/>
        <end position="915"/>
    </location>
</feature>
<dbReference type="Pfam" id="PF07217">
    <property type="entry name" value="Het-C"/>
    <property type="match status" value="1"/>
</dbReference>
<proteinExistence type="predicted"/>
<accession>A0A9P6DNE6</accession>
<feature type="compositionally biased region" description="Polar residues" evidence="1">
    <location>
        <begin position="594"/>
        <end position="620"/>
    </location>
</feature>
<feature type="compositionally biased region" description="Basic and acidic residues" evidence="1">
    <location>
        <begin position="807"/>
        <end position="816"/>
    </location>
</feature>
<feature type="compositionally biased region" description="Basic and acidic residues" evidence="1">
    <location>
        <begin position="763"/>
        <end position="784"/>
    </location>
</feature>
<feature type="compositionally biased region" description="Basic and acidic residues" evidence="1">
    <location>
        <begin position="568"/>
        <end position="582"/>
    </location>
</feature>
<keyword evidence="4" id="KW-1185">Reference proteome</keyword>
<dbReference type="Proteomes" id="UP000886523">
    <property type="component" value="Unassembled WGS sequence"/>
</dbReference>
<comment type="caution">
    <text evidence="3">The sequence shown here is derived from an EMBL/GenBank/DDBJ whole genome shotgun (WGS) entry which is preliminary data.</text>
</comment>
<evidence type="ECO:0000256" key="2">
    <source>
        <dbReference type="SAM" id="SignalP"/>
    </source>
</evidence>
<feature type="compositionally biased region" description="Polar residues" evidence="1">
    <location>
        <begin position="831"/>
        <end position="840"/>
    </location>
</feature>
<feature type="signal peptide" evidence="2">
    <location>
        <begin position="1"/>
        <end position="23"/>
    </location>
</feature>
<feature type="region of interest" description="Disordered" evidence="1">
    <location>
        <begin position="563"/>
        <end position="620"/>
    </location>
</feature>